<dbReference type="EMBL" id="VSSQ01077700">
    <property type="protein sequence ID" value="MPN27713.1"/>
    <property type="molecule type" value="Genomic_DNA"/>
</dbReference>
<accession>A0A645GVQ2</accession>
<organism evidence="1">
    <name type="scientific">bioreactor metagenome</name>
    <dbReference type="NCBI Taxonomy" id="1076179"/>
    <lineage>
        <taxon>unclassified sequences</taxon>
        <taxon>metagenomes</taxon>
        <taxon>ecological metagenomes</taxon>
    </lineage>
</organism>
<sequence length="36" mass="3868">MDLQLAGIAVEAAHKRVGIVEHAQGAFINIKILARL</sequence>
<comment type="caution">
    <text evidence="1">The sequence shown here is derived from an EMBL/GenBank/DDBJ whole genome shotgun (WGS) entry which is preliminary data.</text>
</comment>
<protein>
    <submittedName>
        <fullName evidence="1">Uncharacterized protein</fullName>
    </submittedName>
</protein>
<reference evidence="1" key="1">
    <citation type="submission" date="2019-08" db="EMBL/GenBank/DDBJ databases">
        <authorList>
            <person name="Kucharzyk K."/>
            <person name="Murdoch R.W."/>
            <person name="Higgins S."/>
            <person name="Loffler F."/>
        </authorList>
    </citation>
    <scope>NUCLEOTIDE SEQUENCE</scope>
</reference>
<evidence type="ECO:0000313" key="1">
    <source>
        <dbReference type="EMBL" id="MPN27713.1"/>
    </source>
</evidence>
<name>A0A645GVQ2_9ZZZZ</name>
<gene>
    <name evidence="1" type="ORF">SDC9_175147</name>
</gene>
<proteinExistence type="predicted"/>
<dbReference type="AlphaFoldDB" id="A0A645GVQ2"/>